<dbReference type="SUPFAM" id="SSF48498">
    <property type="entry name" value="Tetracyclin repressor-like, C-terminal domain"/>
    <property type="match status" value="1"/>
</dbReference>
<organism evidence="4 5">
    <name type="scientific">Frondihabitans sucicola</name>
    <dbReference type="NCBI Taxonomy" id="1268041"/>
    <lineage>
        <taxon>Bacteria</taxon>
        <taxon>Bacillati</taxon>
        <taxon>Actinomycetota</taxon>
        <taxon>Actinomycetes</taxon>
        <taxon>Micrococcales</taxon>
        <taxon>Microbacteriaceae</taxon>
        <taxon>Frondihabitans</taxon>
    </lineage>
</organism>
<dbReference type="EMBL" id="AP027732">
    <property type="protein sequence ID" value="BDZ51806.1"/>
    <property type="molecule type" value="Genomic_DNA"/>
</dbReference>
<dbReference type="InterPro" id="IPR001647">
    <property type="entry name" value="HTH_TetR"/>
</dbReference>
<feature type="domain" description="HTH tetR-type" evidence="3">
    <location>
        <begin position="6"/>
        <end position="66"/>
    </location>
</feature>
<dbReference type="InterPro" id="IPR050109">
    <property type="entry name" value="HTH-type_TetR-like_transc_reg"/>
</dbReference>
<evidence type="ECO:0000313" key="4">
    <source>
        <dbReference type="EMBL" id="BDZ51806.1"/>
    </source>
</evidence>
<dbReference type="RefSeq" id="WP_286344481.1">
    <property type="nucleotide sequence ID" value="NZ_AP027732.1"/>
</dbReference>
<keyword evidence="5" id="KW-1185">Reference proteome</keyword>
<evidence type="ECO:0000256" key="2">
    <source>
        <dbReference type="PROSITE-ProRule" id="PRU00335"/>
    </source>
</evidence>
<dbReference type="PANTHER" id="PTHR30328:SF54">
    <property type="entry name" value="HTH-TYPE TRANSCRIPTIONAL REPRESSOR SCO4008"/>
    <property type="match status" value="1"/>
</dbReference>
<feature type="DNA-binding region" description="H-T-H motif" evidence="2">
    <location>
        <begin position="29"/>
        <end position="48"/>
    </location>
</feature>
<name>A0ABN6Y3S8_9MICO</name>
<dbReference type="PROSITE" id="PS50977">
    <property type="entry name" value="HTH_TETR_2"/>
    <property type="match status" value="1"/>
</dbReference>
<dbReference type="InterPro" id="IPR009057">
    <property type="entry name" value="Homeodomain-like_sf"/>
</dbReference>
<accession>A0ABN6Y3S8</accession>
<dbReference type="Proteomes" id="UP001321486">
    <property type="component" value="Chromosome"/>
</dbReference>
<protein>
    <recommendedName>
        <fullName evidence="3">HTH tetR-type domain-containing protein</fullName>
    </recommendedName>
</protein>
<dbReference type="PRINTS" id="PR00455">
    <property type="entry name" value="HTHTETR"/>
</dbReference>
<dbReference type="InterPro" id="IPR036271">
    <property type="entry name" value="Tet_transcr_reg_TetR-rel_C_sf"/>
</dbReference>
<evidence type="ECO:0000259" key="3">
    <source>
        <dbReference type="PROSITE" id="PS50977"/>
    </source>
</evidence>
<dbReference type="SUPFAM" id="SSF46689">
    <property type="entry name" value="Homeodomain-like"/>
    <property type="match status" value="1"/>
</dbReference>
<gene>
    <name evidence="4" type="ORF">GCM10025867_40470</name>
</gene>
<sequence>MARRETPPRERILLAAHTEFAERGLAGARIDTIARSAEASKERLYAHFKTKRELFDAALGASIDRWVAAVPLDARDLPGWASRLYLHFSEHVDDARLLLWGQIEGVTLASPGVVDHAELEARRDGVRQAQAEGLIATDWRPDEVLTMSFGLVLAWFVTPVTTNVHLGDTERRAIVVQEAVTRLLSGGPLPPEASPGESAVSQA</sequence>
<dbReference type="PANTHER" id="PTHR30328">
    <property type="entry name" value="TRANSCRIPTIONAL REPRESSOR"/>
    <property type="match status" value="1"/>
</dbReference>
<dbReference type="Pfam" id="PF00440">
    <property type="entry name" value="TetR_N"/>
    <property type="match status" value="1"/>
</dbReference>
<reference evidence="5" key="1">
    <citation type="journal article" date="2019" name="Int. J. Syst. Evol. Microbiol.">
        <title>The Global Catalogue of Microorganisms (GCM) 10K type strain sequencing project: providing services to taxonomists for standard genome sequencing and annotation.</title>
        <authorList>
            <consortium name="The Broad Institute Genomics Platform"/>
            <consortium name="The Broad Institute Genome Sequencing Center for Infectious Disease"/>
            <person name="Wu L."/>
            <person name="Ma J."/>
        </authorList>
    </citation>
    <scope>NUCLEOTIDE SEQUENCE [LARGE SCALE GENOMIC DNA]</scope>
    <source>
        <strain evidence="5">NBRC 108728</strain>
    </source>
</reference>
<evidence type="ECO:0000313" key="5">
    <source>
        <dbReference type="Proteomes" id="UP001321486"/>
    </source>
</evidence>
<dbReference type="InterPro" id="IPR041467">
    <property type="entry name" value="Sco4008_C"/>
</dbReference>
<dbReference type="Gene3D" id="1.10.357.10">
    <property type="entry name" value="Tetracycline Repressor, domain 2"/>
    <property type="match status" value="1"/>
</dbReference>
<dbReference type="Pfam" id="PF17926">
    <property type="entry name" value="TetR_C_21"/>
    <property type="match status" value="1"/>
</dbReference>
<evidence type="ECO:0000256" key="1">
    <source>
        <dbReference type="ARBA" id="ARBA00023125"/>
    </source>
</evidence>
<proteinExistence type="predicted"/>
<keyword evidence="1 2" id="KW-0238">DNA-binding</keyword>